<name>A0ACB9BNX2_CICIN</name>
<dbReference type="EMBL" id="CM042014">
    <property type="protein sequence ID" value="KAI3723710.1"/>
    <property type="molecule type" value="Genomic_DNA"/>
</dbReference>
<evidence type="ECO:0000313" key="1">
    <source>
        <dbReference type="EMBL" id="KAI3723710.1"/>
    </source>
</evidence>
<gene>
    <name evidence="1" type="ORF">L2E82_35467</name>
</gene>
<accession>A0ACB9BNX2</accession>
<comment type="caution">
    <text evidence="1">The sequence shown here is derived from an EMBL/GenBank/DDBJ whole genome shotgun (WGS) entry which is preliminary data.</text>
</comment>
<proteinExistence type="predicted"/>
<sequence length="107" mass="12054">MFLSLNTTHMHTHNSRAYTLHHFWKIIFGSEDENTKLYTGDATATTVFDFFIANPDLVPLPIHRLHRLTLFRSVGCRRGTSLVDIKPTAGGGICWLATLINVLGKDE</sequence>
<organism evidence="1 2">
    <name type="scientific">Cichorium intybus</name>
    <name type="common">Chicory</name>
    <dbReference type="NCBI Taxonomy" id="13427"/>
    <lineage>
        <taxon>Eukaryota</taxon>
        <taxon>Viridiplantae</taxon>
        <taxon>Streptophyta</taxon>
        <taxon>Embryophyta</taxon>
        <taxon>Tracheophyta</taxon>
        <taxon>Spermatophyta</taxon>
        <taxon>Magnoliopsida</taxon>
        <taxon>eudicotyledons</taxon>
        <taxon>Gunneridae</taxon>
        <taxon>Pentapetalae</taxon>
        <taxon>asterids</taxon>
        <taxon>campanulids</taxon>
        <taxon>Asterales</taxon>
        <taxon>Asteraceae</taxon>
        <taxon>Cichorioideae</taxon>
        <taxon>Cichorieae</taxon>
        <taxon>Cichoriinae</taxon>
        <taxon>Cichorium</taxon>
    </lineage>
</organism>
<protein>
    <submittedName>
        <fullName evidence="1">Uncharacterized protein</fullName>
    </submittedName>
</protein>
<evidence type="ECO:0000313" key="2">
    <source>
        <dbReference type="Proteomes" id="UP001055811"/>
    </source>
</evidence>
<reference evidence="2" key="1">
    <citation type="journal article" date="2022" name="Mol. Ecol. Resour.">
        <title>The genomes of chicory, endive, great burdock and yacon provide insights into Asteraceae palaeo-polyploidization history and plant inulin production.</title>
        <authorList>
            <person name="Fan W."/>
            <person name="Wang S."/>
            <person name="Wang H."/>
            <person name="Wang A."/>
            <person name="Jiang F."/>
            <person name="Liu H."/>
            <person name="Zhao H."/>
            <person name="Xu D."/>
            <person name="Zhang Y."/>
        </authorList>
    </citation>
    <scope>NUCLEOTIDE SEQUENCE [LARGE SCALE GENOMIC DNA]</scope>
    <source>
        <strain evidence="2">cv. Punajuju</strain>
    </source>
</reference>
<dbReference type="Proteomes" id="UP001055811">
    <property type="component" value="Linkage Group LG06"/>
</dbReference>
<reference evidence="1 2" key="2">
    <citation type="journal article" date="2022" name="Mol. Ecol. Resour.">
        <title>The genomes of chicory, endive, great burdock and yacon provide insights into Asteraceae paleo-polyploidization history and plant inulin production.</title>
        <authorList>
            <person name="Fan W."/>
            <person name="Wang S."/>
            <person name="Wang H."/>
            <person name="Wang A."/>
            <person name="Jiang F."/>
            <person name="Liu H."/>
            <person name="Zhao H."/>
            <person name="Xu D."/>
            <person name="Zhang Y."/>
        </authorList>
    </citation>
    <scope>NUCLEOTIDE SEQUENCE [LARGE SCALE GENOMIC DNA]</scope>
    <source>
        <strain evidence="2">cv. Punajuju</strain>
        <tissue evidence="1">Leaves</tissue>
    </source>
</reference>
<keyword evidence="2" id="KW-1185">Reference proteome</keyword>